<dbReference type="GO" id="GO:0005634">
    <property type="term" value="C:nucleus"/>
    <property type="evidence" value="ECO:0007669"/>
    <property type="project" value="UniProtKB-SubCell"/>
</dbReference>
<feature type="region of interest" description="Disordered" evidence="8">
    <location>
        <begin position="197"/>
        <end position="227"/>
    </location>
</feature>
<organism evidence="10 11">
    <name type="scientific">Ascaris lumbricoides</name>
    <name type="common">Giant roundworm</name>
    <dbReference type="NCBI Taxonomy" id="6252"/>
    <lineage>
        <taxon>Eukaryota</taxon>
        <taxon>Metazoa</taxon>
        <taxon>Ecdysozoa</taxon>
        <taxon>Nematoda</taxon>
        <taxon>Chromadorea</taxon>
        <taxon>Rhabditida</taxon>
        <taxon>Spirurina</taxon>
        <taxon>Ascaridomorpha</taxon>
        <taxon>Ascaridoidea</taxon>
        <taxon>Ascarididae</taxon>
        <taxon>Ascaris</taxon>
    </lineage>
</organism>
<evidence type="ECO:0000313" key="11">
    <source>
        <dbReference type="WBParaSite" id="ALUE_0001621101-mRNA-1"/>
    </source>
</evidence>
<sequence length="290" mass="31934">MFQDTTPSQVDSERSNGSVEHINCGCVIDISTPESTAQGFNAWLHVNTTPSQVDSERSNGSVEHINCGCVIDISTPESTAQGFNAWLHGTRFSPCGEFDKDTCTTLANCLNDTSIKSDDEAARKSSNKKRSATRCTKGTGTNLYGRPYCPGRPLSMEDRGQIIELHMSGMKVNAISKQLCISHGCVSKIISRYRETGMLSPASSPEQRRPRRTKKNSLPTPSTMLSLDTGSLHDLLLSRYRETGMLSPASSPEQRRPRRTKKNSLPTPSTMLSLDTGCEQFPLYRSQSLY</sequence>
<dbReference type="SUPFAM" id="SSF46689">
    <property type="entry name" value="Homeodomain-like"/>
    <property type="match status" value="1"/>
</dbReference>
<evidence type="ECO:0000256" key="3">
    <source>
        <dbReference type="ARBA" id="ARBA00022724"/>
    </source>
</evidence>
<accession>A0A0M3IDT5</accession>
<protein>
    <submittedName>
        <fullName evidence="11">Paired domain-containing protein</fullName>
    </submittedName>
</protein>
<evidence type="ECO:0000256" key="5">
    <source>
        <dbReference type="ARBA" id="ARBA00023125"/>
    </source>
</evidence>
<dbReference type="Proteomes" id="UP000036681">
    <property type="component" value="Unplaced"/>
</dbReference>
<feature type="region of interest" description="Disordered" evidence="8">
    <location>
        <begin position="245"/>
        <end position="272"/>
    </location>
</feature>
<evidence type="ECO:0000256" key="4">
    <source>
        <dbReference type="ARBA" id="ARBA00023015"/>
    </source>
</evidence>
<proteinExistence type="predicted"/>
<feature type="compositionally biased region" description="Polar residues" evidence="8">
    <location>
        <begin position="216"/>
        <end position="227"/>
    </location>
</feature>
<keyword evidence="4" id="KW-0805">Transcription regulation</keyword>
<keyword evidence="3" id="KW-0563">Paired box</keyword>
<dbReference type="SMART" id="SM00351">
    <property type="entry name" value="PAX"/>
    <property type="match status" value="1"/>
</dbReference>
<dbReference type="AlphaFoldDB" id="A0A0M3IDT5"/>
<name>A0A0M3IDT5_ASCLU</name>
<dbReference type="InterPro" id="IPR001523">
    <property type="entry name" value="Paired_dom"/>
</dbReference>
<keyword evidence="6" id="KW-0804">Transcription</keyword>
<keyword evidence="7" id="KW-0539">Nucleus</keyword>
<dbReference type="Gene3D" id="1.10.10.10">
    <property type="entry name" value="Winged helix-like DNA-binding domain superfamily/Winged helix DNA-binding domain"/>
    <property type="match status" value="1"/>
</dbReference>
<dbReference type="PANTHER" id="PTHR45636">
    <property type="entry name" value="PAIRED BOX PROTEIN PAX-6-RELATED-RELATED"/>
    <property type="match status" value="1"/>
</dbReference>
<keyword evidence="10" id="KW-1185">Reference proteome</keyword>
<keyword evidence="2" id="KW-0217">Developmental protein</keyword>
<dbReference type="PANTHER" id="PTHR45636:SF27">
    <property type="entry name" value="PAIRED DOMAIN-CONTAINING PROTEIN"/>
    <property type="match status" value="1"/>
</dbReference>
<dbReference type="GO" id="GO:0000978">
    <property type="term" value="F:RNA polymerase II cis-regulatory region sequence-specific DNA binding"/>
    <property type="evidence" value="ECO:0007669"/>
    <property type="project" value="TreeGrafter"/>
</dbReference>
<dbReference type="InterPro" id="IPR036388">
    <property type="entry name" value="WH-like_DNA-bd_sf"/>
</dbReference>
<evidence type="ECO:0000313" key="10">
    <source>
        <dbReference type="Proteomes" id="UP000036681"/>
    </source>
</evidence>
<comment type="subcellular location">
    <subcellularLocation>
        <location evidence="1">Nucleus</location>
    </subcellularLocation>
</comment>
<evidence type="ECO:0000256" key="2">
    <source>
        <dbReference type="ARBA" id="ARBA00022473"/>
    </source>
</evidence>
<feature type="region of interest" description="Disordered" evidence="8">
    <location>
        <begin position="118"/>
        <end position="138"/>
    </location>
</feature>
<evidence type="ECO:0000256" key="6">
    <source>
        <dbReference type="ARBA" id="ARBA00023163"/>
    </source>
</evidence>
<reference evidence="11" key="1">
    <citation type="submission" date="2017-02" db="UniProtKB">
        <authorList>
            <consortium name="WormBaseParasite"/>
        </authorList>
    </citation>
    <scope>IDENTIFICATION</scope>
</reference>
<feature type="domain" description="Paired" evidence="9">
    <location>
        <begin position="137"/>
        <end position="264"/>
    </location>
</feature>
<evidence type="ECO:0000259" key="9">
    <source>
        <dbReference type="PROSITE" id="PS51057"/>
    </source>
</evidence>
<dbReference type="Pfam" id="PF00292">
    <property type="entry name" value="PAX"/>
    <property type="match status" value="1"/>
</dbReference>
<evidence type="ECO:0000256" key="1">
    <source>
        <dbReference type="ARBA" id="ARBA00004123"/>
    </source>
</evidence>
<feature type="compositionally biased region" description="Polar residues" evidence="8">
    <location>
        <begin position="263"/>
        <end position="272"/>
    </location>
</feature>
<dbReference type="PRINTS" id="PR00027">
    <property type="entry name" value="PAIREDBOX"/>
</dbReference>
<evidence type="ECO:0000256" key="8">
    <source>
        <dbReference type="SAM" id="MobiDB-lite"/>
    </source>
</evidence>
<keyword evidence="5" id="KW-0238">DNA-binding</keyword>
<dbReference type="WBParaSite" id="ALUE_0001621101-mRNA-1">
    <property type="protein sequence ID" value="ALUE_0001621101-mRNA-1"/>
    <property type="gene ID" value="ALUE_0001621101"/>
</dbReference>
<dbReference type="GO" id="GO:0000981">
    <property type="term" value="F:DNA-binding transcription factor activity, RNA polymerase II-specific"/>
    <property type="evidence" value="ECO:0007669"/>
    <property type="project" value="TreeGrafter"/>
</dbReference>
<dbReference type="InterPro" id="IPR043565">
    <property type="entry name" value="PAX_fam"/>
</dbReference>
<evidence type="ECO:0000256" key="7">
    <source>
        <dbReference type="ARBA" id="ARBA00023242"/>
    </source>
</evidence>
<dbReference type="PROSITE" id="PS51057">
    <property type="entry name" value="PAIRED_2"/>
    <property type="match status" value="1"/>
</dbReference>
<dbReference type="InterPro" id="IPR009057">
    <property type="entry name" value="Homeodomain-like_sf"/>
</dbReference>